<keyword evidence="1" id="KW-0472">Membrane</keyword>
<feature type="domain" description="VIT" evidence="3">
    <location>
        <begin position="79"/>
        <end position="207"/>
    </location>
</feature>
<dbReference type="PANTHER" id="PTHR45737:SF6">
    <property type="entry name" value="VON WILLEBRAND FACTOR A DOMAIN-CONTAINING PROTEIN 5A"/>
    <property type="match status" value="1"/>
</dbReference>
<evidence type="ECO:0000256" key="1">
    <source>
        <dbReference type="SAM" id="Phobius"/>
    </source>
</evidence>
<keyword evidence="5" id="KW-1185">Reference proteome</keyword>
<dbReference type="SMART" id="SM00609">
    <property type="entry name" value="VIT"/>
    <property type="match status" value="1"/>
</dbReference>
<dbReference type="RefSeq" id="WP_136407291.1">
    <property type="nucleotide sequence ID" value="NZ_SSWX01000020.1"/>
</dbReference>
<protein>
    <submittedName>
        <fullName evidence="4">VWA domain-containing protein</fullName>
    </submittedName>
</protein>
<proteinExistence type="predicted"/>
<dbReference type="AlphaFoldDB" id="A0A4S5BH87"/>
<dbReference type="PANTHER" id="PTHR45737">
    <property type="entry name" value="VON WILLEBRAND FACTOR A DOMAIN-CONTAINING PROTEIN 5A"/>
    <property type="match status" value="1"/>
</dbReference>
<dbReference type="PROSITE" id="PS50234">
    <property type="entry name" value="VWFA"/>
    <property type="match status" value="1"/>
</dbReference>
<sequence>MATAQPSHTRLSSSTPLPARASTRRVPTLLLAQRLRQARQHLQLAALLLVLLLLCKPASGIAGEAAQPPICAEDRVCSPYFVLPSGDPSIDALPLKSTDVQVAISGMIAEVTVKQTYRNEGRRTLEARYVFPGSSQSAVHALQMRLGNRIVRAQIREKQQAQQAYEQAKAEGKTAALLEQHRPNVFEMNLANILPGDEVQVELQYTELLVPTDGQYDFVFPTVVGPRYNSPDALQADSGGSDQAFSQAISAPADSAAATPKFDLQVQLNAPMPLARVTSPSHAIATAYADHDSRALVRLAHQATPANNRDFVLHYQLAGRSIASGVLLYEGAQAGDDNYFLAMVEPPKTVTQADITPRDYIFVVDISGSMNGFPLDTAKTMLRELIGGLRPSDTFNVMLFSGNNVMLSPQSVPATKANIQQALKTIDLSYGSGSTELIPALRKAIAMPKADNTSRSIIVVTDGYVSVESEAYALVRNNLHRANLFAFGIGSSVNRHLIDSLARAGMGEPFVITNPDQAREQAQRFRAMVEQPVLTHLQARFEGIEAYDLVPAQIPDVMAQRPVVVMGKWRASQPGTPAGQLVLSGYSANGAYSSTLPFSQSLSMPSPLANASGGATADDNPSNTVLRLLWARQQIASLSDEEALIGGNAQRDAITQLGLDYSLLTQYTSFLAVDERVRSNDPADAVSVNQPNPLPEGVSSLAVGGQAVPSTPEAGTLGSLVLVTSLIAVLARHRKRQQRRRYTR</sequence>
<dbReference type="Gene3D" id="3.40.50.410">
    <property type="entry name" value="von Willebrand factor, type A domain"/>
    <property type="match status" value="1"/>
</dbReference>
<dbReference type="InterPro" id="IPR013694">
    <property type="entry name" value="VIT"/>
</dbReference>
<name>A0A4S5BH87_9BURK</name>
<gene>
    <name evidence="4" type="ORF">E8K88_13945</name>
</gene>
<dbReference type="InterPro" id="IPR002035">
    <property type="entry name" value="VWF_A"/>
</dbReference>
<feature type="domain" description="VWFA" evidence="2">
    <location>
        <begin position="359"/>
        <end position="537"/>
    </location>
</feature>
<dbReference type="Pfam" id="PF08487">
    <property type="entry name" value="VIT"/>
    <property type="match status" value="1"/>
</dbReference>
<keyword evidence="1" id="KW-0812">Transmembrane</keyword>
<evidence type="ECO:0000313" key="5">
    <source>
        <dbReference type="Proteomes" id="UP000306236"/>
    </source>
</evidence>
<dbReference type="SMART" id="SM00327">
    <property type="entry name" value="VWA"/>
    <property type="match status" value="1"/>
</dbReference>
<feature type="transmembrane region" description="Helical" evidence="1">
    <location>
        <begin position="714"/>
        <end position="731"/>
    </location>
</feature>
<evidence type="ECO:0000259" key="2">
    <source>
        <dbReference type="PROSITE" id="PS50234"/>
    </source>
</evidence>
<accession>A0A4S5BH87</accession>
<dbReference type="Pfam" id="PF13768">
    <property type="entry name" value="VWA_3"/>
    <property type="match status" value="1"/>
</dbReference>
<dbReference type="PROSITE" id="PS51468">
    <property type="entry name" value="VIT"/>
    <property type="match status" value="1"/>
</dbReference>
<dbReference type="SUPFAM" id="SSF53300">
    <property type="entry name" value="vWA-like"/>
    <property type="match status" value="1"/>
</dbReference>
<dbReference type="Proteomes" id="UP000306236">
    <property type="component" value="Unassembled WGS sequence"/>
</dbReference>
<dbReference type="EMBL" id="SSWX01000020">
    <property type="protein sequence ID" value="THJ31747.1"/>
    <property type="molecule type" value="Genomic_DNA"/>
</dbReference>
<comment type="caution">
    <text evidence="4">The sequence shown here is derived from an EMBL/GenBank/DDBJ whole genome shotgun (WGS) entry which is preliminary data.</text>
</comment>
<evidence type="ECO:0000259" key="3">
    <source>
        <dbReference type="PROSITE" id="PS51468"/>
    </source>
</evidence>
<reference evidence="4 5" key="1">
    <citation type="submission" date="2019-04" db="EMBL/GenBank/DDBJ databases">
        <title>Lampropedia sp YIM MLB12 draf genome.</title>
        <authorList>
            <person name="Wang Y.-X."/>
        </authorList>
    </citation>
    <scope>NUCLEOTIDE SEQUENCE [LARGE SCALE GENOMIC DNA]</scope>
    <source>
        <strain evidence="4 5">YIM MLB12</strain>
    </source>
</reference>
<dbReference type="OrthoDB" id="9784383at2"/>
<evidence type="ECO:0000313" key="4">
    <source>
        <dbReference type="EMBL" id="THJ31747.1"/>
    </source>
</evidence>
<dbReference type="InterPro" id="IPR036465">
    <property type="entry name" value="vWFA_dom_sf"/>
</dbReference>
<keyword evidence="1" id="KW-1133">Transmembrane helix</keyword>
<organism evidence="4 5">
    <name type="scientific">Lampropedia aestuarii</name>
    <dbReference type="NCBI Taxonomy" id="2562762"/>
    <lineage>
        <taxon>Bacteria</taxon>
        <taxon>Pseudomonadati</taxon>
        <taxon>Pseudomonadota</taxon>
        <taxon>Betaproteobacteria</taxon>
        <taxon>Burkholderiales</taxon>
        <taxon>Comamonadaceae</taxon>
        <taxon>Lampropedia</taxon>
    </lineage>
</organism>